<gene>
    <name evidence="2" type="ORF">GPM918_LOCUS22155</name>
    <name evidence="3" type="ORF">OVA965_LOCUS23656</name>
    <name evidence="4" type="ORF">SRO942_LOCUS22151</name>
    <name evidence="5" type="ORF">TMI583_LOCUS24376</name>
</gene>
<name>A0A814U9A2_9BILA</name>
<proteinExistence type="inferred from homology"/>
<dbReference type="AlphaFoldDB" id="A0A814U9A2"/>
<dbReference type="PANTHER" id="PTHR42693">
    <property type="entry name" value="ARYLSULFATASE FAMILY MEMBER"/>
    <property type="match status" value="1"/>
</dbReference>
<sequence>MTKGHVTEGGIRCPAIVHYGPLTSTSRRMSHEFCTVMDILPTILELGGLTHPGTTFQGQQVVLPRGKSWVSHLHSHQPIHDECQDFTGWELFGERAICRGNYKALYIPKGPLPEETKWELHDLTHDKGESKDLAEEKPEVLKELIELWVKYESETGVIVAPDPYEVDYDVFGPRNSTRIVFL</sequence>
<keyword evidence="6" id="KW-1185">Reference proteome</keyword>
<evidence type="ECO:0000313" key="3">
    <source>
        <dbReference type="EMBL" id="CAF1194126.1"/>
    </source>
</evidence>
<comment type="caution">
    <text evidence="2">The sequence shown here is derived from an EMBL/GenBank/DDBJ whole genome shotgun (WGS) entry which is preliminary data.</text>
</comment>
<dbReference type="InterPro" id="IPR050738">
    <property type="entry name" value="Sulfatase"/>
</dbReference>
<organism evidence="2 6">
    <name type="scientific">Didymodactylos carnosus</name>
    <dbReference type="NCBI Taxonomy" id="1234261"/>
    <lineage>
        <taxon>Eukaryota</taxon>
        <taxon>Metazoa</taxon>
        <taxon>Spiralia</taxon>
        <taxon>Gnathifera</taxon>
        <taxon>Rotifera</taxon>
        <taxon>Eurotatoria</taxon>
        <taxon>Bdelloidea</taxon>
        <taxon>Philodinida</taxon>
        <taxon>Philodinidae</taxon>
        <taxon>Didymodactylos</taxon>
    </lineage>
</organism>
<dbReference type="Proteomes" id="UP000682733">
    <property type="component" value="Unassembled WGS sequence"/>
</dbReference>
<evidence type="ECO:0000313" key="4">
    <source>
        <dbReference type="EMBL" id="CAF3934220.1"/>
    </source>
</evidence>
<dbReference type="Proteomes" id="UP000677228">
    <property type="component" value="Unassembled WGS sequence"/>
</dbReference>
<dbReference type="OrthoDB" id="103349at2759"/>
<evidence type="ECO:0000313" key="2">
    <source>
        <dbReference type="EMBL" id="CAF1170493.1"/>
    </source>
</evidence>
<dbReference type="Proteomes" id="UP000681722">
    <property type="component" value="Unassembled WGS sequence"/>
</dbReference>
<dbReference type="EMBL" id="CAJOBC010007496">
    <property type="protein sequence ID" value="CAF3934220.1"/>
    <property type="molecule type" value="Genomic_DNA"/>
</dbReference>
<protein>
    <submittedName>
        <fullName evidence="2">Uncharacterized protein</fullName>
    </submittedName>
</protein>
<dbReference type="PANTHER" id="PTHR42693:SF33">
    <property type="entry name" value="ARYLSULFATASE"/>
    <property type="match status" value="1"/>
</dbReference>
<dbReference type="EMBL" id="CAJNOQ010007497">
    <property type="protein sequence ID" value="CAF1170493.1"/>
    <property type="molecule type" value="Genomic_DNA"/>
</dbReference>
<evidence type="ECO:0000313" key="6">
    <source>
        <dbReference type="Proteomes" id="UP000663829"/>
    </source>
</evidence>
<dbReference type="Proteomes" id="UP000663829">
    <property type="component" value="Unassembled WGS sequence"/>
</dbReference>
<reference evidence="2" key="1">
    <citation type="submission" date="2021-02" db="EMBL/GenBank/DDBJ databases">
        <authorList>
            <person name="Nowell W R."/>
        </authorList>
    </citation>
    <scope>NUCLEOTIDE SEQUENCE</scope>
</reference>
<dbReference type="Gene3D" id="3.40.720.10">
    <property type="entry name" value="Alkaline Phosphatase, subunit A"/>
    <property type="match status" value="1"/>
</dbReference>
<dbReference type="Gene3D" id="3.30.1120.10">
    <property type="match status" value="1"/>
</dbReference>
<dbReference type="InterPro" id="IPR017850">
    <property type="entry name" value="Alkaline_phosphatase_core_sf"/>
</dbReference>
<evidence type="ECO:0000256" key="1">
    <source>
        <dbReference type="ARBA" id="ARBA00008779"/>
    </source>
</evidence>
<dbReference type="SUPFAM" id="SSF53649">
    <property type="entry name" value="Alkaline phosphatase-like"/>
    <property type="match status" value="1"/>
</dbReference>
<dbReference type="GO" id="GO:0004065">
    <property type="term" value="F:arylsulfatase activity"/>
    <property type="evidence" value="ECO:0007669"/>
    <property type="project" value="TreeGrafter"/>
</dbReference>
<dbReference type="EMBL" id="CAJNOK010013900">
    <property type="protein sequence ID" value="CAF1194126.1"/>
    <property type="molecule type" value="Genomic_DNA"/>
</dbReference>
<dbReference type="EMBL" id="CAJOBA010035430">
    <property type="protein sequence ID" value="CAF4004377.1"/>
    <property type="molecule type" value="Genomic_DNA"/>
</dbReference>
<comment type="similarity">
    <text evidence="1">Belongs to the sulfatase family.</text>
</comment>
<evidence type="ECO:0000313" key="5">
    <source>
        <dbReference type="EMBL" id="CAF4004377.1"/>
    </source>
</evidence>
<accession>A0A814U9A2</accession>